<gene>
    <name evidence="2" type="ORF">FZ040_02405</name>
</gene>
<dbReference type="OrthoDB" id="1665885at2"/>
<dbReference type="RefSeq" id="WP_149170529.1">
    <property type="nucleotide sequence ID" value="NZ_VTOY01000001.1"/>
</dbReference>
<accession>A0A5D6WDI9</accession>
<organism evidence="2 3">
    <name type="scientific">Selenomonas ruminis</name>
    <dbReference type="NCBI Taxonomy" id="2593411"/>
    <lineage>
        <taxon>Bacteria</taxon>
        <taxon>Bacillati</taxon>
        <taxon>Bacillota</taxon>
        <taxon>Negativicutes</taxon>
        <taxon>Selenomonadales</taxon>
        <taxon>Selenomonadaceae</taxon>
        <taxon>Selenomonas</taxon>
    </lineage>
</organism>
<evidence type="ECO:0000313" key="2">
    <source>
        <dbReference type="EMBL" id="TYZ24908.1"/>
    </source>
</evidence>
<protein>
    <submittedName>
        <fullName evidence="2">Uncharacterized protein</fullName>
    </submittedName>
</protein>
<keyword evidence="3" id="KW-1185">Reference proteome</keyword>
<name>A0A5D6WDI9_9FIRM</name>
<keyword evidence="1" id="KW-0732">Signal</keyword>
<evidence type="ECO:0000313" key="3">
    <source>
        <dbReference type="Proteomes" id="UP000323646"/>
    </source>
</evidence>
<sequence length="140" mass="16036">MKKIGMLCCLLLLLLPLRFAEAGHYHNGLFFYDDANNYLRITHYSGSGVADFADLTSATKVQTNDSDTIFVACAYEWTKSTPVLTPHGYFYVWKKPNGTFFIKHADTADYTGDYYRLPDAFAREAQYIEASAYRNMRNKN</sequence>
<dbReference type="AlphaFoldDB" id="A0A5D6WDI9"/>
<reference evidence="2 3" key="1">
    <citation type="submission" date="2019-08" db="EMBL/GenBank/DDBJ databases">
        <title>Selenomonas sp. mPRGC5 and Selenomonas sp. mPRGC8 isolated from ruminal fluid of dairy goat (Capra hircus).</title>
        <authorList>
            <person name="Poothong S."/>
            <person name="Nuengjamnong C."/>
            <person name="Tanasupawat S."/>
        </authorList>
    </citation>
    <scope>NUCLEOTIDE SEQUENCE [LARGE SCALE GENOMIC DNA]</scope>
    <source>
        <strain evidence="3">mPRGC5</strain>
    </source>
</reference>
<evidence type="ECO:0000256" key="1">
    <source>
        <dbReference type="SAM" id="SignalP"/>
    </source>
</evidence>
<feature type="signal peptide" evidence="1">
    <location>
        <begin position="1"/>
        <end position="22"/>
    </location>
</feature>
<proteinExistence type="predicted"/>
<comment type="caution">
    <text evidence="2">The sequence shown here is derived from an EMBL/GenBank/DDBJ whole genome shotgun (WGS) entry which is preliminary data.</text>
</comment>
<feature type="chain" id="PRO_5022915812" evidence="1">
    <location>
        <begin position="23"/>
        <end position="140"/>
    </location>
</feature>
<dbReference type="Proteomes" id="UP000323646">
    <property type="component" value="Unassembled WGS sequence"/>
</dbReference>
<dbReference type="EMBL" id="VTOY01000001">
    <property type="protein sequence ID" value="TYZ24908.1"/>
    <property type="molecule type" value="Genomic_DNA"/>
</dbReference>